<dbReference type="STRING" id="230819.A0A5C3K965"/>
<reference evidence="1 2" key="1">
    <citation type="journal article" date="2019" name="Nat. Ecol. Evol.">
        <title>Megaphylogeny resolves global patterns of mushroom evolution.</title>
        <authorList>
            <person name="Varga T."/>
            <person name="Krizsan K."/>
            <person name="Foldi C."/>
            <person name="Dima B."/>
            <person name="Sanchez-Garcia M."/>
            <person name="Sanchez-Ramirez S."/>
            <person name="Szollosi G.J."/>
            <person name="Szarkandi J.G."/>
            <person name="Papp V."/>
            <person name="Albert L."/>
            <person name="Andreopoulos W."/>
            <person name="Angelini C."/>
            <person name="Antonin V."/>
            <person name="Barry K.W."/>
            <person name="Bougher N.L."/>
            <person name="Buchanan P."/>
            <person name="Buyck B."/>
            <person name="Bense V."/>
            <person name="Catcheside P."/>
            <person name="Chovatia M."/>
            <person name="Cooper J."/>
            <person name="Damon W."/>
            <person name="Desjardin D."/>
            <person name="Finy P."/>
            <person name="Geml J."/>
            <person name="Haridas S."/>
            <person name="Hughes K."/>
            <person name="Justo A."/>
            <person name="Karasinski D."/>
            <person name="Kautmanova I."/>
            <person name="Kiss B."/>
            <person name="Kocsube S."/>
            <person name="Kotiranta H."/>
            <person name="LaButti K.M."/>
            <person name="Lechner B.E."/>
            <person name="Liimatainen K."/>
            <person name="Lipzen A."/>
            <person name="Lukacs Z."/>
            <person name="Mihaltcheva S."/>
            <person name="Morgado L.N."/>
            <person name="Niskanen T."/>
            <person name="Noordeloos M.E."/>
            <person name="Ohm R.A."/>
            <person name="Ortiz-Santana B."/>
            <person name="Ovrebo C."/>
            <person name="Racz N."/>
            <person name="Riley R."/>
            <person name="Savchenko A."/>
            <person name="Shiryaev A."/>
            <person name="Soop K."/>
            <person name="Spirin V."/>
            <person name="Szebenyi C."/>
            <person name="Tomsovsky M."/>
            <person name="Tulloss R.E."/>
            <person name="Uehling J."/>
            <person name="Grigoriev I.V."/>
            <person name="Vagvolgyi C."/>
            <person name="Papp T."/>
            <person name="Martin F.M."/>
            <person name="Miettinen O."/>
            <person name="Hibbett D.S."/>
            <person name="Nagy L.G."/>
        </authorList>
    </citation>
    <scope>NUCLEOTIDE SEQUENCE [LARGE SCALE GENOMIC DNA]</scope>
    <source>
        <strain evidence="1 2">CBS 121175</strain>
    </source>
</reference>
<name>A0A5C3K965_COPMA</name>
<sequence>AFAHPLAADFHFSPYKLYHTPPNSPDKTEQVYCEVYDSDVFIKEHDQVQRAPNPPDNPDCKREKVVAAMMMWSDSTHLANFGTAKLWPIYMFMGNLSKYIRSLPNLDACQHVAYIPSLLDSLQDDISKFNSKWMKPTQCRDLLTHCRRELMHAIWKILLDDC</sequence>
<dbReference type="Proteomes" id="UP000307440">
    <property type="component" value="Unassembled WGS sequence"/>
</dbReference>
<keyword evidence="2" id="KW-1185">Reference proteome</keyword>
<dbReference type="OrthoDB" id="3208495at2759"/>
<feature type="non-terminal residue" evidence="1">
    <location>
        <position position="1"/>
    </location>
</feature>
<organism evidence="1 2">
    <name type="scientific">Coprinopsis marcescibilis</name>
    <name type="common">Agaric fungus</name>
    <name type="synonym">Psathyrella marcescibilis</name>
    <dbReference type="NCBI Taxonomy" id="230819"/>
    <lineage>
        <taxon>Eukaryota</taxon>
        <taxon>Fungi</taxon>
        <taxon>Dikarya</taxon>
        <taxon>Basidiomycota</taxon>
        <taxon>Agaricomycotina</taxon>
        <taxon>Agaricomycetes</taxon>
        <taxon>Agaricomycetidae</taxon>
        <taxon>Agaricales</taxon>
        <taxon>Agaricineae</taxon>
        <taxon>Psathyrellaceae</taxon>
        <taxon>Coprinopsis</taxon>
    </lineage>
</organism>
<evidence type="ECO:0000313" key="1">
    <source>
        <dbReference type="EMBL" id="TFK16394.1"/>
    </source>
</evidence>
<dbReference type="InterPro" id="IPR041078">
    <property type="entry name" value="Plavaka"/>
</dbReference>
<protein>
    <submittedName>
        <fullName evidence="1">Uncharacterized protein</fullName>
    </submittedName>
</protein>
<accession>A0A5C3K965</accession>
<gene>
    <name evidence="1" type="ORF">FA15DRAFT_745088</name>
</gene>
<proteinExistence type="predicted"/>
<evidence type="ECO:0000313" key="2">
    <source>
        <dbReference type="Proteomes" id="UP000307440"/>
    </source>
</evidence>
<dbReference type="EMBL" id="ML210862">
    <property type="protein sequence ID" value="TFK16394.1"/>
    <property type="molecule type" value="Genomic_DNA"/>
</dbReference>
<dbReference type="AlphaFoldDB" id="A0A5C3K965"/>
<dbReference type="Pfam" id="PF18759">
    <property type="entry name" value="Plavaka"/>
    <property type="match status" value="1"/>
</dbReference>